<proteinExistence type="predicted"/>
<gene>
    <name evidence="1" type="ORF">S12H4_00501</name>
</gene>
<evidence type="ECO:0000313" key="1">
    <source>
        <dbReference type="EMBL" id="GAI69165.1"/>
    </source>
</evidence>
<name>X1S139_9ZZZZ</name>
<organism evidence="1">
    <name type="scientific">marine sediment metagenome</name>
    <dbReference type="NCBI Taxonomy" id="412755"/>
    <lineage>
        <taxon>unclassified sequences</taxon>
        <taxon>metagenomes</taxon>
        <taxon>ecological metagenomes</taxon>
    </lineage>
</organism>
<accession>X1S139</accession>
<protein>
    <submittedName>
        <fullName evidence="1">Uncharacterized protein</fullName>
    </submittedName>
</protein>
<dbReference type="AlphaFoldDB" id="X1S139"/>
<dbReference type="EMBL" id="BARW01000057">
    <property type="protein sequence ID" value="GAI69165.1"/>
    <property type="molecule type" value="Genomic_DNA"/>
</dbReference>
<sequence length="65" mass="7738">MKVAVALIGWQLSILLARPDLEKKYPDLKLPADDEIKAMIKEAYRRFKEAIKRQREQFECMAHHR</sequence>
<reference evidence="1" key="1">
    <citation type="journal article" date="2014" name="Front. Microbiol.">
        <title>High frequency of phylogenetically diverse reductive dehalogenase-homologous genes in deep subseafloor sedimentary metagenomes.</title>
        <authorList>
            <person name="Kawai M."/>
            <person name="Futagami T."/>
            <person name="Toyoda A."/>
            <person name="Takaki Y."/>
            <person name="Nishi S."/>
            <person name="Hori S."/>
            <person name="Arai W."/>
            <person name="Tsubouchi T."/>
            <person name="Morono Y."/>
            <person name="Uchiyama I."/>
            <person name="Ito T."/>
            <person name="Fujiyama A."/>
            <person name="Inagaki F."/>
            <person name="Takami H."/>
        </authorList>
    </citation>
    <scope>NUCLEOTIDE SEQUENCE</scope>
    <source>
        <strain evidence="1">Expedition CK06-06</strain>
    </source>
</reference>
<comment type="caution">
    <text evidence="1">The sequence shown here is derived from an EMBL/GenBank/DDBJ whole genome shotgun (WGS) entry which is preliminary data.</text>
</comment>